<dbReference type="InterPro" id="IPR051472">
    <property type="entry name" value="T3SS_Stator/FliH"/>
</dbReference>
<evidence type="ECO:0000259" key="8">
    <source>
        <dbReference type="Pfam" id="PF02108"/>
    </source>
</evidence>
<evidence type="ECO:0000313" key="9">
    <source>
        <dbReference type="EMBL" id="WRQ89281.1"/>
    </source>
</evidence>
<keyword evidence="10" id="KW-1185">Reference proteome</keyword>
<comment type="function">
    <text evidence="1">Needed for flagellar regrowth and assembly.</text>
</comment>
<evidence type="ECO:0000256" key="1">
    <source>
        <dbReference type="ARBA" id="ARBA00003041"/>
    </source>
</evidence>
<name>A0ABZ1CCX5_9BACT</name>
<keyword evidence="4" id="KW-0813">Transport</keyword>
<keyword evidence="6" id="KW-0653">Protein transport</keyword>
<protein>
    <recommendedName>
        <fullName evidence="3">Flagellar assembly protein FliH</fullName>
    </recommendedName>
</protein>
<reference evidence="9 10" key="1">
    <citation type="submission" date="2023-12" db="EMBL/GenBank/DDBJ databases">
        <title>Description of an unclassified Opitutus bacterium of Verrucomicrobiota.</title>
        <authorList>
            <person name="Zhang D.-F."/>
        </authorList>
    </citation>
    <scope>NUCLEOTIDE SEQUENCE [LARGE SCALE GENOMIC DNA]</scope>
    <source>
        <strain evidence="9 10">WL0086</strain>
    </source>
</reference>
<evidence type="ECO:0000256" key="4">
    <source>
        <dbReference type="ARBA" id="ARBA00022448"/>
    </source>
</evidence>
<feature type="domain" description="Flagellar assembly protein FliH/Type III secretion system HrpE" evidence="8">
    <location>
        <begin position="76"/>
        <end position="184"/>
    </location>
</feature>
<evidence type="ECO:0000256" key="5">
    <source>
        <dbReference type="ARBA" id="ARBA00022795"/>
    </source>
</evidence>
<evidence type="ECO:0000313" key="10">
    <source>
        <dbReference type="Proteomes" id="UP000738431"/>
    </source>
</evidence>
<keyword evidence="5" id="KW-1005">Bacterial flagellum biogenesis</keyword>
<comment type="similarity">
    <text evidence="2">Belongs to the FliH family.</text>
</comment>
<evidence type="ECO:0000256" key="7">
    <source>
        <dbReference type="ARBA" id="ARBA00023225"/>
    </source>
</evidence>
<keyword evidence="7" id="KW-1006">Bacterial flagellum protein export</keyword>
<dbReference type="RefSeq" id="WP_221030028.1">
    <property type="nucleotide sequence ID" value="NZ_CP139781.1"/>
</dbReference>
<proteinExistence type="inferred from homology"/>
<dbReference type="PANTHER" id="PTHR34982:SF1">
    <property type="entry name" value="FLAGELLAR ASSEMBLY PROTEIN FLIH"/>
    <property type="match status" value="1"/>
</dbReference>
<dbReference type="EMBL" id="CP139781">
    <property type="protein sequence ID" value="WRQ89281.1"/>
    <property type="molecule type" value="Genomic_DNA"/>
</dbReference>
<sequence length="194" mass="22016">MPTSTLIRFDRPLRGARISGQLAPVSHEDMEKARTEAYQQGQDAARAFADQQMVEVRTELQALQDGIFRALGEIEPSLVQQVREALPELVLESTRRLLEGFEPDPDQVSRICQDTLEQLYPETNNLELRLSSRDADLLDKLSPDWLRRYPEMRITRDSHLRPGDCVVHSRFGVTDARLDAKLQNLGHELLGANG</sequence>
<gene>
    <name evidence="9" type="ORF">K1X11_007665</name>
</gene>
<dbReference type="Pfam" id="PF02108">
    <property type="entry name" value="FliH"/>
    <property type="match status" value="1"/>
</dbReference>
<dbReference type="InterPro" id="IPR018035">
    <property type="entry name" value="Flagellar_FliH/T3SS_HrpE"/>
</dbReference>
<evidence type="ECO:0000256" key="3">
    <source>
        <dbReference type="ARBA" id="ARBA00016507"/>
    </source>
</evidence>
<evidence type="ECO:0000256" key="2">
    <source>
        <dbReference type="ARBA" id="ARBA00006602"/>
    </source>
</evidence>
<accession>A0ABZ1CCX5</accession>
<dbReference type="PANTHER" id="PTHR34982">
    <property type="entry name" value="YOP PROTEINS TRANSLOCATION PROTEIN L"/>
    <property type="match status" value="1"/>
</dbReference>
<organism evidence="9 10">
    <name type="scientific">Actomonas aquatica</name>
    <dbReference type="NCBI Taxonomy" id="2866162"/>
    <lineage>
        <taxon>Bacteria</taxon>
        <taxon>Pseudomonadati</taxon>
        <taxon>Verrucomicrobiota</taxon>
        <taxon>Opitutia</taxon>
        <taxon>Opitutales</taxon>
        <taxon>Opitutaceae</taxon>
        <taxon>Actomonas</taxon>
    </lineage>
</organism>
<evidence type="ECO:0000256" key="6">
    <source>
        <dbReference type="ARBA" id="ARBA00022927"/>
    </source>
</evidence>
<dbReference type="Proteomes" id="UP000738431">
    <property type="component" value="Chromosome"/>
</dbReference>